<accession>A0ABN2G7K6</accession>
<dbReference type="Proteomes" id="UP001500596">
    <property type="component" value="Unassembled WGS sequence"/>
</dbReference>
<proteinExistence type="predicted"/>
<organism evidence="3 4">
    <name type="scientific">Microbacterium lacus</name>
    <dbReference type="NCBI Taxonomy" id="415217"/>
    <lineage>
        <taxon>Bacteria</taxon>
        <taxon>Bacillati</taxon>
        <taxon>Actinomycetota</taxon>
        <taxon>Actinomycetes</taxon>
        <taxon>Micrococcales</taxon>
        <taxon>Microbacteriaceae</taxon>
        <taxon>Microbacterium</taxon>
    </lineage>
</organism>
<protein>
    <recommendedName>
        <fullName evidence="5">DUF4190 domain-containing protein</fullName>
    </recommendedName>
</protein>
<dbReference type="EMBL" id="BAAAPK010000001">
    <property type="protein sequence ID" value="GAA1666676.1"/>
    <property type="molecule type" value="Genomic_DNA"/>
</dbReference>
<dbReference type="RefSeq" id="WP_344051945.1">
    <property type="nucleotide sequence ID" value="NZ_BAAAPK010000001.1"/>
</dbReference>
<keyword evidence="4" id="KW-1185">Reference proteome</keyword>
<keyword evidence="2" id="KW-0472">Membrane</keyword>
<evidence type="ECO:0000256" key="1">
    <source>
        <dbReference type="SAM" id="MobiDB-lite"/>
    </source>
</evidence>
<keyword evidence="2" id="KW-1133">Transmembrane helix</keyword>
<gene>
    <name evidence="3" type="ORF">GCM10009807_08500</name>
</gene>
<feature type="region of interest" description="Disordered" evidence="1">
    <location>
        <begin position="1"/>
        <end position="31"/>
    </location>
</feature>
<feature type="transmembrane region" description="Helical" evidence="2">
    <location>
        <begin position="125"/>
        <end position="146"/>
    </location>
</feature>
<feature type="transmembrane region" description="Helical" evidence="2">
    <location>
        <begin position="80"/>
        <end position="113"/>
    </location>
</feature>
<evidence type="ECO:0008006" key="5">
    <source>
        <dbReference type="Google" id="ProtNLM"/>
    </source>
</evidence>
<evidence type="ECO:0000313" key="3">
    <source>
        <dbReference type="EMBL" id="GAA1666676.1"/>
    </source>
</evidence>
<sequence length="158" mass="16356">MSDEQRRADAVPPASAPAVEPPSEDVAPVAAESALPGHHRGGFERWPTAPVGVTPTVSAPDLDAPVLWAPAEPAAPARGMAAWALGFAITGLVVAMFVGWGFPLGLVAIVTAIVALRRPLESRQIAVWALVLGVVSLAYSAGWILYATSRGPLFAFLA</sequence>
<name>A0ABN2G7K6_9MICO</name>
<keyword evidence="2" id="KW-0812">Transmembrane</keyword>
<evidence type="ECO:0000313" key="4">
    <source>
        <dbReference type="Proteomes" id="UP001500596"/>
    </source>
</evidence>
<comment type="caution">
    <text evidence="3">The sequence shown here is derived from an EMBL/GenBank/DDBJ whole genome shotgun (WGS) entry which is preliminary data.</text>
</comment>
<reference evidence="3 4" key="1">
    <citation type="journal article" date="2019" name="Int. J. Syst. Evol. Microbiol.">
        <title>The Global Catalogue of Microorganisms (GCM) 10K type strain sequencing project: providing services to taxonomists for standard genome sequencing and annotation.</title>
        <authorList>
            <consortium name="The Broad Institute Genomics Platform"/>
            <consortium name="The Broad Institute Genome Sequencing Center for Infectious Disease"/>
            <person name="Wu L."/>
            <person name="Ma J."/>
        </authorList>
    </citation>
    <scope>NUCLEOTIDE SEQUENCE [LARGE SCALE GENOMIC DNA]</scope>
    <source>
        <strain evidence="3 4">JCM 15575</strain>
    </source>
</reference>
<evidence type="ECO:0000256" key="2">
    <source>
        <dbReference type="SAM" id="Phobius"/>
    </source>
</evidence>